<dbReference type="AlphaFoldDB" id="A0A9P3GEM2"/>
<dbReference type="InterPro" id="IPR005197">
    <property type="entry name" value="Glyco_hydro_71"/>
</dbReference>
<reference evidence="2 3" key="1">
    <citation type="submission" date="2021-08" db="EMBL/GenBank/DDBJ databases">
        <title>Draft Genome Sequence of Phanerochaete sordida strain YK-624.</title>
        <authorList>
            <person name="Mori T."/>
            <person name="Dohra H."/>
            <person name="Suzuki T."/>
            <person name="Kawagishi H."/>
            <person name="Hirai H."/>
        </authorList>
    </citation>
    <scope>NUCLEOTIDE SEQUENCE [LARGE SCALE GENOMIC DNA]</scope>
    <source>
        <strain evidence="2 3">YK-624</strain>
    </source>
</reference>
<evidence type="ECO:0000313" key="2">
    <source>
        <dbReference type="EMBL" id="GJE92329.1"/>
    </source>
</evidence>
<dbReference type="CDD" id="cd11577">
    <property type="entry name" value="GH71"/>
    <property type="match status" value="1"/>
</dbReference>
<keyword evidence="3" id="KW-1185">Reference proteome</keyword>
<dbReference type="EMBL" id="BPQB01000026">
    <property type="protein sequence ID" value="GJE92329.1"/>
    <property type="molecule type" value="Genomic_DNA"/>
</dbReference>
<evidence type="ECO:0000256" key="1">
    <source>
        <dbReference type="SAM" id="SignalP"/>
    </source>
</evidence>
<dbReference type="GO" id="GO:0051118">
    <property type="term" value="F:glucan endo-1,3-alpha-glucosidase activity"/>
    <property type="evidence" value="ECO:0007669"/>
    <property type="project" value="InterPro"/>
</dbReference>
<dbReference type="OrthoDB" id="3257981at2759"/>
<dbReference type="Proteomes" id="UP000703269">
    <property type="component" value="Unassembled WGS sequence"/>
</dbReference>
<proteinExistence type="predicted"/>
<protein>
    <submittedName>
        <fullName evidence="2">Glycoside hydrolase family 71 protein</fullName>
    </submittedName>
</protein>
<evidence type="ECO:0000313" key="3">
    <source>
        <dbReference type="Proteomes" id="UP000703269"/>
    </source>
</evidence>
<feature type="signal peptide" evidence="1">
    <location>
        <begin position="1"/>
        <end position="19"/>
    </location>
</feature>
<accession>A0A9P3GEM2</accession>
<keyword evidence="2" id="KW-0378">Hydrolase</keyword>
<sequence length="438" mass="47220">MARFVALVLALAQAAAALALPLDARSSSPKLVFAHHIVGNTFTYTQDTWTNDILLAASKGIDAFALNIGPDSWELGQVSSAFAAAESLSANTTFKLFISFDMSVFPCSQASHASTIQQYIQQFAGHPNQLQVSGRPFVSTFSGESCTFGTGSVNQGWTNVVRTSGLNAYFVPSFFVDPATFGSYPVADGVFGWNSGWPTGNFNITFDPDQSYIANLGGRAYMAAASAWFFTHYSPQTFDKNFIYRGDDWLLAQRWEALIAHRDAVDFVEVNTWNDYGESHYVGPIEGVQPASQAWVDGFDHTAWLDLIAHYITAFKTGAPAPITRDRTFLWARLAPANANAPADTVGRPANWQWTSDALWAIIQLTSPATVTLTCGPSALTAPLPAGTSKLRLALVAECDVASSVTRGGQSVAFKPEGMHFSTAPAAYNFNAFVVASP</sequence>
<comment type="caution">
    <text evidence="2">The sequence shown here is derived from an EMBL/GenBank/DDBJ whole genome shotgun (WGS) entry which is preliminary data.</text>
</comment>
<gene>
    <name evidence="2" type="ORF">PsYK624_084830</name>
</gene>
<dbReference type="Pfam" id="PF03659">
    <property type="entry name" value="Glyco_hydro_71"/>
    <property type="match status" value="1"/>
</dbReference>
<dbReference type="Gene3D" id="3.20.20.80">
    <property type="entry name" value="Glycosidases"/>
    <property type="match status" value="1"/>
</dbReference>
<feature type="chain" id="PRO_5040216798" evidence="1">
    <location>
        <begin position="20"/>
        <end position="438"/>
    </location>
</feature>
<name>A0A9P3GEM2_9APHY</name>
<keyword evidence="1" id="KW-0732">Signal</keyword>
<organism evidence="2 3">
    <name type="scientific">Phanerochaete sordida</name>
    <dbReference type="NCBI Taxonomy" id="48140"/>
    <lineage>
        <taxon>Eukaryota</taxon>
        <taxon>Fungi</taxon>
        <taxon>Dikarya</taxon>
        <taxon>Basidiomycota</taxon>
        <taxon>Agaricomycotina</taxon>
        <taxon>Agaricomycetes</taxon>
        <taxon>Polyporales</taxon>
        <taxon>Phanerochaetaceae</taxon>
        <taxon>Phanerochaete</taxon>
    </lineage>
</organism>